<dbReference type="EMBL" id="KY000221">
    <property type="protein sequence ID" value="APL99416.1"/>
    <property type="molecule type" value="Genomic_DNA"/>
</dbReference>
<reference evidence="1 2" key="1">
    <citation type="submission" date="2016-10" db="EMBL/GenBank/DDBJ databases">
        <title>Properties of three new Bordetella phage species from family Siphoviridae.</title>
        <authorList>
            <person name="Knezevic P."/>
            <person name="Petrovic Fabijan A."/>
            <person name="Doffkay Z."/>
            <person name="Rakhely G."/>
        </authorList>
    </citation>
    <scope>NUCLEOTIDE SEQUENCE [LARGE SCALE GENOMIC DNA]</scope>
</reference>
<sequence>MSKEQMGRTISALNVLRFNPEGESKIG</sequence>
<protein>
    <submittedName>
        <fullName evidence="1">Exonuclease</fullName>
    </submittedName>
</protein>
<keyword evidence="1" id="KW-0540">Nuclease</keyword>
<name>A0A2D0W9U9_9CAUD</name>
<evidence type="ECO:0000313" key="2">
    <source>
        <dbReference type="Proteomes" id="UP000241901"/>
    </source>
</evidence>
<evidence type="ECO:0000313" key="1">
    <source>
        <dbReference type="EMBL" id="APL99416.1"/>
    </source>
</evidence>
<dbReference type="GeneID" id="54984140"/>
<dbReference type="RefSeq" id="YP_009793891.1">
    <property type="nucleotide sequence ID" value="NC_047876.1"/>
</dbReference>
<organism evidence="1 2">
    <name type="scientific">Bordetella phage CN1</name>
    <dbReference type="NCBI Taxonomy" id="1916123"/>
    <lineage>
        <taxon>Viruses</taxon>
        <taxon>Duplodnaviria</taxon>
        <taxon>Heunggongvirae</taxon>
        <taxon>Uroviricota</taxon>
        <taxon>Caudoviricetes</taxon>
        <taxon>Mesyanzhinovviridae</taxon>
        <taxon>Rabinowitzvirinae</taxon>
        <taxon>Vojvodinavirus</taxon>
        <taxon>Vojvodinavirus CN1</taxon>
        <taxon>Bordetella virus CN1</taxon>
    </lineage>
</organism>
<keyword evidence="1" id="KW-0269">Exonuclease</keyword>
<accession>A0A2D0W9U9</accession>
<dbReference type="KEGG" id="vg:54984140"/>
<dbReference type="GO" id="GO:0004527">
    <property type="term" value="F:exonuclease activity"/>
    <property type="evidence" value="ECO:0007669"/>
    <property type="project" value="UniProtKB-KW"/>
</dbReference>
<proteinExistence type="predicted"/>
<keyword evidence="1" id="KW-0378">Hydrolase</keyword>
<keyword evidence="2" id="KW-1185">Reference proteome</keyword>
<dbReference type="Proteomes" id="UP000241901">
    <property type="component" value="Segment"/>
</dbReference>